<dbReference type="AlphaFoldDB" id="A0A5R9G571"/>
<dbReference type="SUPFAM" id="SSF110710">
    <property type="entry name" value="TTHA0583/YokD-like"/>
    <property type="match status" value="1"/>
</dbReference>
<dbReference type="GO" id="GO:0046353">
    <property type="term" value="F:aminoglycoside 3-N-acetyltransferase activity"/>
    <property type="evidence" value="ECO:0007669"/>
    <property type="project" value="UniProtKB-EC"/>
</dbReference>
<keyword evidence="4" id="KW-0046">Antibiotic resistance</keyword>
<accession>A0A5R9G571</accession>
<evidence type="ECO:0000256" key="4">
    <source>
        <dbReference type="RuleBase" id="RU365031"/>
    </source>
</evidence>
<keyword evidence="6" id="KW-1185">Reference proteome</keyword>
<comment type="caution">
    <text evidence="5">The sequence shown here is derived from an EMBL/GenBank/DDBJ whole genome shotgun (WGS) entry which is preliminary data.</text>
</comment>
<dbReference type="GO" id="GO:0046677">
    <property type="term" value="P:response to antibiotic"/>
    <property type="evidence" value="ECO:0007669"/>
    <property type="project" value="UniProtKB-KW"/>
</dbReference>
<name>A0A5R9G571_9BACL</name>
<dbReference type="InterPro" id="IPR028345">
    <property type="entry name" value="Antibiotic_NAT-like"/>
</dbReference>
<reference evidence="5 6" key="1">
    <citation type="submission" date="2019-05" db="EMBL/GenBank/DDBJ databases">
        <authorList>
            <person name="Narsing Rao M.P."/>
            <person name="Li W.J."/>
        </authorList>
    </citation>
    <scope>NUCLEOTIDE SEQUENCE [LARGE SCALE GENOMIC DNA]</scope>
    <source>
        <strain evidence="5 6">SYSU_K30003</strain>
    </source>
</reference>
<dbReference type="EMBL" id="VCIW01000021">
    <property type="protein sequence ID" value="TLS49476.1"/>
    <property type="molecule type" value="Genomic_DNA"/>
</dbReference>
<protein>
    <recommendedName>
        <fullName evidence="4">Aminoglycoside N(3)-acetyltransferase</fullName>
        <ecNumber evidence="4">2.3.1.-</ecNumber>
    </recommendedName>
</protein>
<evidence type="ECO:0000313" key="6">
    <source>
        <dbReference type="Proteomes" id="UP000309676"/>
    </source>
</evidence>
<dbReference type="Pfam" id="PF02522">
    <property type="entry name" value="Antibiotic_NAT"/>
    <property type="match status" value="1"/>
</dbReference>
<keyword evidence="3 4" id="KW-0012">Acyltransferase</keyword>
<comment type="similarity">
    <text evidence="1 4">Belongs to the antibiotic N-acetyltransferase family.</text>
</comment>
<evidence type="ECO:0000256" key="2">
    <source>
        <dbReference type="ARBA" id="ARBA00022679"/>
    </source>
</evidence>
<evidence type="ECO:0000256" key="1">
    <source>
        <dbReference type="ARBA" id="ARBA00006383"/>
    </source>
</evidence>
<evidence type="ECO:0000256" key="3">
    <source>
        <dbReference type="ARBA" id="ARBA00023315"/>
    </source>
</evidence>
<dbReference type="InterPro" id="IPR003679">
    <property type="entry name" value="Amioglycoside_AcTrfase"/>
</dbReference>
<comment type="catalytic activity">
    <reaction evidence="4">
        <text>a 2-deoxystreptamine antibiotic + acetyl-CoA = an N(3)-acetyl-2-deoxystreptamine antibiotic + CoA + H(+)</text>
        <dbReference type="Rhea" id="RHEA:12665"/>
        <dbReference type="ChEBI" id="CHEBI:15378"/>
        <dbReference type="ChEBI" id="CHEBI:57287"/>
        <dbReference type="ChEBI" id="CHEBI:57288"/>
        <dbReference type="ChEBI" id="CHEBI:57921"/>
        <dbReference type="ChEBI" id="CHEBI:77452"/>
        <dbReference type="EC" id="2.3.1.81"/>
    </reaction>
</comment>
<dbReference type="EC" id="2.3.1.-" evidence="4"/>
<dbReference type="PANTHER" id="PTHR11104:SF0">
    <property type="entry name" value="SPBETA PROPHAGE-DERIVED AMINOGLYCOSIDE N(3')-ACETYLTRANSFERASE-LIKE PROTEIN YOKD"/>
    <property type="match status" value="1"/>
</dbReference>
<evidence type="ECO:0000313" key="5">
    <source>
        <dbReference type="EMBL" id="TLS49476.1"/>
    </source>
</evidence>
<proteinExistence type="inferred from homology"/>
<dbReference type="Proteomes" id="UP000309676">
    <property type="component" value="Unassembled WGS sequence"/>
</dbReference>
<keyword evidence="2 4" id="KW-0808">Transferase</keyword>
<dbReference type="OrthoDB" id="7330654at2"/>
<organism evidence="5 6">
    <name type="scientific">Paenibacillus antri</name>
    <dbReference type="NCBI Taxonomy" id="2582848"/>
    <lineage>
        <taxon>Bacteria</taxon>
        <taxon>Bacillati</taxon>
        <taxon>Bacillota</taxon>
        <taxon>Bacilli</taxon>
        <taxon>Bacillales</taxon>
        <taxon>Paenibacillaceae</taxon>
        <taxon>Paenibacillus</taxon>
    </lineage>
</organism>
<sequence>MSRERELIERTHQALGRPVTRSSLVEDFRRLGVEEGMTLLVHSAMSTVGWVAGGAQAVIEALQGAVGETGTLVMPTHTGNLSDPSRWQNPPAPESWWEAIRAETPAFDPDVTPVYGMGVIPETFRRMPGVRRSRHPQLSFAAWGSKAEAVLAGHGEDPDRLAEPLGDASPIGRVYELGGYVLLLGVGYENNTSLHLAEYRAKYGPKAVETCQAPVLANGERRWVRYVDLAFDTDDFPRIGAEFELDAGLVRIGRAGMAPARLMPQRPLVDYATSWMERHRGENPAPSA</sequence>
<dbReference type="PANTHER" id="PTHR11104">
    <property type="entry name" value="AMINOGLYCOSIDE N3-ACETYLTRANSFERASE"/>
    <property type="match status" value="1"/>
</dbReference>
<gene>
    <name evidence="5" type="ORF">FE782_25520</name>
</gene>
<dbReference type="RefSeq" id="WP_138197194.1">
    <property type="nucleotide sequence ID" value="NZ_VCIW01000021.1"/>
</dbReference>